<dbReference type="Proteomes" id="UP000017118">
    <property type="component" value="Chromosome"/>
</dbReference>
<accession>U5MK13</accession>
<sequence>MKKSRFFIMILSVLLIITTLSGCTLLDSAEVKLNIKNQYFDYMSQNKVDKIIIQNVRDSGFRFIINDSKAIDDVYKLLSKGSEVSKKSSLDPDYIFEVWIGDEVKKYQYVVGANESGTGNFYDDDKAFSVSKNLENTIMQNLSVIRKPRDFEYVYYQSILKVINNKKDSISSGKVGVDISNDTDCLKYMFSIDLQEFKKNLNKILPNVDLVKNNSEQFDTVIKVKNRGFNTTTFKTLITVENKSDKSLENYYISAEYNYKDWDITVSEPNQMPQDW</sequence>
<organism evidence="2 3">
    <name type="scientific">Clostridium saccharobutylicum DSM 13864</name>
    <dbReference type="NCBI Taxonomy" id="1345695"/>
    <lineage>
        <taxon>Bacteria</taxon>
        <taxon>Bacillati</taxon>
        <taxon>Bacillota</taxon>
        <taxon>Clostridia</taxon>
        <taxon>Eubacteriales</taxon>
        <taxon>Clostridiaceae</taxon>
        <taxon>Clostridium</taxon>
    </lineage>
</organism>
<gene>
    <name evidence="2" type="ORF">CLSA_c00810</name>
</gene>
<protein>
    <recommendedName>
        <fullName evidence="1">YhfM-like domain-containing protein</fullName>
    </recommendedName>
</protein>
<dbReference type="AlphaFoldDB" id="U5MK13"/>
<name>U5MK13_CLOSA</name>
<evidence type="ECO:0000259" key="1">
    <source>
        <dbReference type="Pfam" id="PF26353"/>
    </source>
</evidence>
<dbReference type="Pfam" id="PF26353">
    <property type="entry name" value="YhfM"/>
    <property type="match status" value="1"/>
</dbReference>
<evidence type="ECO:0000313" key="2">
    <source>
        <dbReference type="EMBL" id="AGX41154.1"/>
    </source>
</evidence>
<dbReference type="HOGENOM" id="CLU_1003623_0_0_9"/>
<evidence type="ECO:0000313" key="3">
    <source>
        <dbReference type="Proteomes" id="UP000017118"/>
    </source>
</evidence>
<dbReference type="OrthoDB" id="1931871at2"/>
<feature type="domain" description="YhfM-like" evidence="1">
    <location>
        <begin position="45"/>
        <end position="147"/>
    </location>
</feature>
<dbReference type="PROSITE" id="PS51257">
    <property type="entry name" value="PROKAR_LIPOPROTEIN"/>
    <property type="match status" value="1"/>
</dbReference>
<dbReference type="KEGG" id="csb:CLSA_c00810"/>
<dbReference type="PATRIC" id="fig|1345695.10.peg.583"/>
<reference evidence="2 3" key="1">
    <citation type="journal article" date="2013" name="Genome Announc.">
        <title>Complete Genome Sequence of the Solvent Producer Clostridium saccharobutylicum NCP262 (DSM 13864).</title>
        <authorList>
            <person name="Poehlein A."/>
            <person name="Hartwich K."/>
            <person name="Krabben P."/>
            <person name="Ehrenreich A."/>
            <person name="Liebl W."/>
            <person name="Durre P."/>
            <person name="Gottschalk G."/>
            <person name="Daniel R."/>
        </authorList>
    </citation>
    <scope>NUCLEOTIDE SEQUENCE [LARGE SCALE GENOMIC DNA]</scope>
    <source>
        <strain evidence="2">DSM 13864</strain>
    </source>
</reference>
<proteinExistence type="predicted"/>
<dbReference type="eggNOG" id="ENOG5030364">
    <property type="taxonomic scope" value="Bacteria"/>
</dbReference>
<dbReference type="EMBL" id="CP006721">
    <property type="protein sequence ID" value="AGX41154.1"/>
    <property type="molecule type" value="Genomic_DNA"/>
</dbReference>
<dbReference type="InterPro" id="IPR058780">
    <property type="entry name" value="YhfM-like_dom"/>
</dbReference>
<keyword evidence="3" id="KW-1185">Reference proteome</keyword>